<organism evidence="3 4">
    <name type="scientific">Novosphingobium barchaimii LL02</name>
    <dbReference type="NCBI Taxonomy" id="1114963"/>
    <lineage>
        <taxon>Bacteria</taxon>
        <taxon>Pseudomonadati</taxon>
        <taxon>Pseudomonadota</taxon>
        <taxon>Alphaproteobacteria</taxon>
        <taxon>Sphingomonadales</taxon>
        <taxon>Sphingomonadaceae</taxon>
        <taxon>Novosphingobium</taxon>
    </lineage>
</organism>
<dbReference type="AlphaFoldDB" id="A0A0J7Y6G1"/>
<gene>
    <name evidence="3" type="ORF">V474_08490</name>
</gene>
<keyword evidence="2" id="KW-0732">Signal</keyword>
<protein>
    <recommendedName>
        <fullName evidence="5">ATP-dependent RNA helicase</fullName>
    </recommendedName>
</protein>
<evidence type="ECO:0000256" key="2">
    <source>
        <dbReference type="SAM" id="SignalP"/>
    </source>
</evidence>
<feature type="compositionally biased region" description="Basic and acidic residues" evidence="1">
    <location>
        <begin position="34"/>
        <end position="47"/>
    </location>
</feature>
<name>A0A0J7Y6G1_9SPHN</name>
<comment type="caution">
    <text evidence="3">The sequence shown here is derived from an EMBL/GenBank/DDBJ whole genome shotgun (WGS) entry which is preliminary data.</text>
</comment>
<feature type="compositionally biased region" description="Basic and acidic residues" evidence="1">
    <location>
        <begin position="170"/>
        <end position="196"/>
    </location>
</feature>
<keyword evidence="4" id="KW-1185">Reference proteome</keyword>
<evidence type="ECO:0008006" key="5">
    <source>
        <dbReference type="Google" id="ProtNLM"/>
    </source>
</evidence>
<dbReference type="Proteomes" id="UP000052268">
    <property type="component" value="Unassembled WGS sequence"/>
</dbReference>
<dbReference type="Gene3D" id="3.10.450.160">
    <property type="entry name" value="inner membrane protein cigr"/>
    <property type="match status" value="1"/>
</dbReference>
<evidence type="ECO:0000313" key="4">
    <source>
        <dbReference type="Proteomes" id="UP000052268"/>
    </source>
</evidence>
<feature type="compositionally biased region" description="Basic and acidic residues" evidence="1">
    <location>
        <begin position="153"/>
        <end position="163"/>
    </location>
</feature>
<sequence length="307" mass="35658">MARTIKIKAGVLFTAGAMALAVAGMSTPAFAQRGDGDRGERAQREAAHPQPQPQGQPQARGNDGQRGNWRGNAGRPQQQVDRQQQRPPQGQQASPNEIRRNLPGWAGGTRNGEPVSRTNPPQGNVRVDRGGDRNNGRGDNRDRDRGSSWQNNNDRRDDNRDRGSGWQGNNDRRGENDRWRGNGNNNDRRGDNDRWRGNGNNQNRNWDRNSWRRDNRYDWQSYRSRNRSTYQIGRYYAPYQNYSYRRVGIGFSLGSMFYGNRYWVNDPWQYRLPAVYGPYRWVRYYDDVVLVDTYSGEVVDVIYDFFW</sequence>
<feature type="chain" id="PRO_5005292033" description="ATP-dependent RNA helicase" evidence="2">
    <location>
        <begin position="32"/>
        <end position="307"/>
    </location>
</feature>
<evidence type="ECO:0000256" key="1">
    <source>
        <dbReference type="SAM" id="MobiDB-lite"/>
    </source>
</evidence>
<feature type="compositionally biased region" description="Low complexity" evidence="1">
    <location>
        <begin position="75"/>
        <end position="92"/>
    </location>
</feature>
<dbReference type="EMBL" id="JACU01000002">
    <property type="protein sequence ID" value="KMS59242.1"/>
    <property type="molecule type" value="Genomic_DNA"/>
</dbReference>
<dbReference type="InterPro" id="IPR024572">
    <property type="entry name" value="RcnB"/>
</dbReference>
<proteinExistence type="predicted"/>
<dbReference type="PATRIC" id="fig|1114963.3.peg.597"/>
<accession>A0A0J7Y6G1</accession>
<feature type="compositionally biased region" description="Basic and acidic residues" evidence="1">
    <location>
        <begin position="126"/>
        <end position="146"/>
    </location>
</feature>
<reference evidence="3 4" key="1">
    <citation type="journal article" date="2015" name="G3 (Bethesda)">
        <title>Insights into Ongoing Evolution of the Hexachlorocyclohexane Catabolic Pathway from Comparative Genomics of Ten Sphingomonadaceae Strains.</title>
        <authorList>
            <person name="Pearce S.L."/>
            <person name="Oakeshott J.G."/>
            <person name="Pandey G."/>
        </authorList>
    </citation>
    <scope>NUCLEOTIDE SEQUENCE [LARGE SCALE GENOMIC DNA]</scope>
    <source>
        <strain evidence="3 4">LL02</strain>
    </source>
</reference>
<evidence type="ECO:0000313" key="3">
    <source>
        <dbReference type="EMBL" id="KMS59242.1"/>
    </source>
</evidence>
<feature type="signal peptide" evidence="2">
    <location>
        <begin position="1"/>
        <end position="31"/>
    </location>
</feature>
<dbReference type="RefSeq" id="WP_236710564.1">
    <property type="nucleotide sequence ID" value="NZ_KQ130452.1"/>
</dbReference>
<dbReference type="Pfam" id="PF11776">
    <property type="entry name" value="RcnB"/>
    <property type="match status" value="1"/>
</dbReference>
<feature type="region of interest" description="Disordered" evidence="1">
    <location>
        <begin position="30"/>
        <end position="207"/>
    </location>
</feature>